<dbReference type="InterPro" id="IPR011250">
    <property type="entry name" value="OMP/PagP_B-barrel"/>
</dbReference>
<dbReference type="Proteomes" id="UP000182350">
    <property type="component" value="Unassembled WGS sequence"/>
</dbReference>
<dbReference type="AlphaFoldDB" id="A0A1K1YTB8"/>
<accession>A0A1K1YTB8</accession>
<dbReference type="Pfam" id="PF13505">
    <property type="entry name" value="OMP_b-brl"/>
    <property type="match status" value="1"/>
</dbReference>
<dbReference type="RefSeq" id="WP_072326706.1">
    <property type="nucleotide sequence ID" value="NZ_FPJW01000009.1"/>
</dbReference>
<protein>
    <submittedName>
        <fullName evidence="4">Outer membrane protein beta-barrel domain-containing protein</fullName>
    </submittedName>
</protein>
<dbReference type="STRING" id="1122209.SAMN02745752_02364"/>
<reference evidence="4 5" key="1">
    <citation type="submission" date="2016-11" db="EMBL/GenBank/DDBJ databases">
        <authorList>
            <person name="Jaros S."/>
            <person name="Januszkiewicz K."/>
            <person name="Wedrychowicz H."/>
        </authorList>
    </citation>
    <scope>NUCLEOTIDE SEQUENCE [LARGE SCALE GENOMIC DNA]</scope>
    <source>
        <strain evidence="4 5">DSM 21637</strain>
    </source>
</reference>
<evidence type="ECO:0000313" key="4">
    <source>
        <dbReference type="EMBL" id="SFX65166.1"/>
    </source>
</evidence>
<dbReference type="SUPFAM" id="SSF56925">
    <property type="entry name" value="OMPA-like"/>
    <property type="match status" value="1"/>
</dbReference>
<proteinExistence type="predicted"/>
<evidence type="ECO:0000256" key="1">
    <source>
        <dbReference type="ARBA" id="ARBA00022729"/>
    </source>
</evidence>
<dbReference type="OrthoDB" id="5786186at2"/>
<keyword evidence="1 2" id="KW-0732">Signal</keyword>
<feature type="domain" description="Outer membrane protein beta-barrel" evidence="3">
    <location>
        <begin position="14"/>
        <end position="200"/>
    </location>
</feature>
<evidence type="ECO:0000259" key="3">
    <source>
        <dbReference type="Pfam" id="PF13505"/>
    </source>
</evidence>
<evidence type="ECO:0000313" key="5">
    <source>
        <dbReference type="Proteomes" id="UP000182350"/>
    </source>
</evidence>
<organism evidence="4 5">
    <name type="scientific">Marinospirillum alkaliphilum DSM 21637</name>
    <dbReference type="NCBI Taxonomy" id="1122209"/>
    <lineage>
        <taxon>Bacteria</taxon>
        <taxon>Pseudomonadati</taxon>
        <taxon>Pseudomonadota</taxon>
        <taxon>Gammaproteobacteria</taxon>
        <taxon>Oceanospirillales</taxon>
        <taxon>Oceanospirillaceae</taxon>
        <taxon>Marinospirillum</taxon>
    </lineage>
</organism>
<evidence type="ECO:0000256" key="2">
    <source>
        <dbReference type="SAM" id="SignalP"/>
    </source>
</evidence>
<dbReference type="InterPro" id="IPR027385">
    <property type="entry name" value="Beta-barrel_OMP"/>
</dbReference>
<feature type="chain" id="PRO_5012205126" evidence="2">
    <location>
        <begin position="26"/>
        <end position="200"/>
    </location>
</feature>
<dbReference type="Gene3D" id="2.40.160.20">
    <property type="match status" value="1"/>
</dbReference>
<dbReference type="EMBL" id="FPJW01000009">
    <property type="protein sequence ID" value="SFX65166.1"/>
    <property type="molecule type" value="Genomic_DNA"/>
</dbReference>
<feature type="signal peptide" evidence="2">
    <location>
        <begin position="1"/>
        <end position="25"/>
    </location>
</feature>
<sequence>MNIRHRVLGSLFTTTLLFSSFAIMAQDNQSAFYTGLGLGFSSLENSSGDVSDFIEAGTSDFDTRDSKNTYKVFIGYRINPIFAVEANYTDLGKVRLRGNSVANTDIKTKAYGASVIGHIPFGQLASVYGRLGLNYWDSDVRGNLGDSSISLQSQSGTDPLYGIGLQLNFSSLLVRAEYERLDMDSNYKLDSFTVSAGVHF</sequence>
<keyword evidence="5" id="KW-1185">Reference proteome</keyword>
<gene>
    <name evidence="4" type="ORF">SAMN02745752_02364</name>
</gene>
<name>A0A1K1YTB8_9GAMM</name>